<sequence>MSENVIVSKDEQNQQPIPTVWREVLVLIVEAIKSNNYSLIDSDSSIRLTSPSDKKRIKENIEEYGCRLISLPEDAWNTSACQWMKGYWEILVDLYTVEEGQSDLVLSVRVYEKNDEFEYEIMSVHVE</sequence>
<accession>A0ABU8CBH4</accession>
<name>A0ABU8CBH4_9GAMM</name>
<dbReference type="EMBL" id="JALAAR010000017">
    <property type="protein sequence ID" value="MEH8018965.1"/>
    <property type="molecule type" value="Genomic_DNA"/>
</dbReference>
<gene>
    <name evidence="2" type="ORF">MN202_17110</name>
</gene>
<comment type="caution">
    <text evidence="2">The sequence shown here is derived from an EMBL/GenBank/DDBJ whole genome shotgun (WGS) entry which is preliminary data.</text>
</comment>
<proteinExistence type="predicted"/>
<protein>
    <recommendedName>
        <fullName evidence="1">DUF7668 domain-containing protein</fullName>
    </recommendedName>
</protein>
<evidence type="ECO:0000313" key="3">
    <source>
        <dbReference type="Proteomes" id="UP001375382"/>
    </source>
</evidence>
<feature type="domain" description="DUF7668" evidence="1">
    <location>
        <begin position="29"/>
        <end position="126"/>
    </location>
</feature>
<organism evidence="2 3">
    <name type="scientific">Rheinheimera muenzenbergensis</name>
    <dbReference type="NCBI Taxonomy" id="1193628"/>
    <lineage>
        <taxon>Bacteria</taxon>
        <taxon>Pseudomonadati</taxon>
        <taxon>Pseudomonadota</taxon>
        <taxon>Gammaproteobacteria</taxon>
        <taxon>Chromatiales</taxon>
        <taxon>Chromatiaceae</taxon>
        <taxon>Rheinheimera</taxon>
    </lineage>
</organism>
<evidence type="ECO:0000313" key="2">
    <source>
        <dbReference type="EMBL" id="MEH8018965.1"/>
    </source>
</evidence>
<evidence type="ECO:0000259" key="1">
    <source>
        <dbReference type="Pfam" id="PF24705"/>
    </source>
</evidence>
<dbReference type="InterPro" id="IPR056085">
    <property type="entry name" value="DUF7668"/>
</dbReference>
<dbReference type="Pfam" id="PF24705">
    <property type="entry name" value="DUF7668"/>
    <property type="match status" value="1"/>
</dbReference>
<reference evidence="2 3" key="1">
    <citation type="journal article" date="2023" name="Ecotoxicol. Environ. Saf.">
        <title>Mercury remediation potential of mercury-resistant strain Rheinheimera metallidurans sp. nov. isolated from a municipal waste dumping site.</title>
        <authorList>
            <person name="Yadav V."/>
            <person name="Manjhi A."/>
            <person name="Vadakedath N."/>
        </authorList>
    </citation>
    <scope>NUCLEOTIDE SEQUENCE [LARGE SCALE GENOMIC DNA]</scope>
    <source>
        <strain evidence="2 3">E-49</strain>
    </source>
</reference>
<dbReference type="Proteomes" id="UP001375382">
    <property type="component" value="Unassembled WGS sequence"/>
</dbReference>
<dbReference type="RefSeq" id="WP_335737360.1">
    <property type="nucleotide sequence ID" value="NZ_JALAAR010000017.1"/>
</dbReference>
<keyword evidence="3" id="KW-1185">Reference proteome</keyword>